<keyword evidence="6" id="KW-0805">Transcription regulation</keyword>
<evidence type="ECO:0000256" key="7">
    <source>
        <dbReference type="ARBA" id="ARBA00023125"/>
    </source>
</evidence>
<keyword evidence="9 13" id="KW-0675">Receptor</keyword>
<dbReference type="GO" id="GO:0005634">
    <property type="term" value="C:nucleus"/>
    <property type="evidence" value="ECO:0007669"/>
    <property type="project" value="UniProtKB-SubCell"/>
</dbReference>
<dbReference type="WormBase" id="C12D5.2a">
    <property type="protein sequence ID" value="CE35230"/>
    <property type="gene ID" value="WBGene00015705"/>
    <property type="gene designation" value="nhr-152"/>
</dbReference>
<feature type="domain" description="NR LBD" evidence="12">
    <location>
        <begin position="166"/>
        <end position="383"/>
    </location>
</feature>
<dbReference type="GO" id="GO:0004879">
    <property type="term" value="F:nuclear receptor activity"/>
    <property type="evidence" value="ECO:0000318"/>
    <property type="project" value="GO_Central"/>
</dbReference>
<accession>Q17929</accession>
<dbReference type="SUPFAM" id="SSF48508">
    <property type="entry name" value="Nuclear receptor ligand-binding domain"/>
    <property type="match status" value="1"/>
</dbReference>
<dbReference type="CTD" id="182533"/>
<keyword evidence="7" id="KW-0238">DNA-binding</keyword>
<dbReference type="SMR" id="Q17929"/>
<evidence type="ECO:0000256" key="3">
    <source>
        <dbReference type="ARBA" id="ARBA00022723"/>
    </source>
</evidence>
<dbReference type="PRINTS" id="PR00047">
    <property type="entry name" value="STROIDFINGER"/>
</dbReference>
<evidence type="ECO:0000256" key="1">
    <source>
        <dbReference type="ARBA" id="ARBA00004123"/>
    </source>
</evidence>
<dbReference type="Proteomes" id="UP000001940">
    <property type="component" value="Chromosome V"/>
</dbReference>
<evidence type="ECO:0000259" key="11">
    <source>
        <dbReference type="PROSITE" id="PS51030"/>
    </source>
</evidence>
<sequence length="383" mass="44700">MDFLHQVANNSILKFPSPFNCKICNRPAHGHHCDVATCKGCKTFFRRMYLLKSELRCYINSDCFDLDKRTEPLLRCRACRFKKCLLVGMNPNALNFRTTKNLTQSLKNSKEEKIKDVINELTYLDCKLEQFRLSAYNPNWTEIGGLEDLLRCSSKLSLSNKFGPFPGWPYHPNHIFASSNLDYNFKTYSPHRKQWRFFNLLTSIEFLKTFPFFLKLDTKDQLILMRHVVVGCSNLHSAYYTLKNKYEDLRQPDGTQRPKKSEPQYSTFAMVFYALMRVGVHYIEYLLLKMIFICNPAIPNLSSNAQYKLEKGRSFYSEMLLVYCLQSLNSSGPTRYVDLIGVIATLEKQQKLLKDLHVCLLAPMLSILPKEFSRSLMYEMIFS</sequence>
<dbReference type="KEGG" id="cel:CELE_C12D5.2"/>
<dbReference type="GO" id="GO:0006357">
    <property type="term" value="P:regulation of transcription by RNA polymerase II"/>
    <property type="evidence" value="ECO:0000318"/>
    <property type="project" value="GO_Central"/>
</dbReference>
<gene>
    <name evidence="13 15" type="primary">nhr-152</name>
    <name evidence="15" type="ORF">C12D5.2</name>
    <name evidence="13" type="ORF">CELE_C12D5.2</name>
</gene>
<name>Q17929_CAEEL</name>
<dbReference type="OrthoDB" id="9984314at2759"/>
<dbReference type="UCSC" id="C12D5.2">
    <property type="organism name" value="c. elegans"/>
</dbReference>
<reference evidence="13 14" key="1">
    <citation type="journal article" date="1998" name="Science">
        <title>Genome sequence of the nematode C. elegans: a platform for investigating biology.</title>
        <authorList>
            <consortium name="The C. elegans sequencing consortium"/>
            <person name="Sulson J.E."/>
            <person name="Waterston R."/>
        </authorList>
    </citation>
    <scope>NUCLEOTIDE SEQUENCE [LARGE SCALE GENOMIC DNA]</scope>
    <source>
        <strain evidence="13 14">Bristol N2</strain>
    </source>
</reference>
<dbReference type="AlphaFoldDB" id="Q17929"/>
<dbReference type="FunFam" id="3.30.50.10:FF:000030">
    <property type="entry name" value="Nuclear Hormone Receptor family"/>
    <property type="match status" value="1"/>
</dbReference>
<dbReference type="GO" id="GO:0000978">
    <property type="term" value="F:RNA polymerase II cis-regulatory region sequence-specific DNA binding"/>
    <property type="evidence" value="ECO:0000318"/>
    <property type="project" value="GO_Central"/>
</dbReference>
<dbReference type="PANTHER" id="PTHR45886:SF14">
    <property type="entry name" value="NUCLEAR HORMONE RECEPTOR FAMILY-RELATED"/>
    <property type="match status" value="1"/>
</dbReference>
<dbReference type="Pfam" id="PF00105">
    <property type="entry name" value="zf-C4"/>
    <property type="match status" value="1"/>
</dbReference>
<proteinExistence type="inferred from homology"/>
<dbReference type="PhylomeDB" id="Q17929"/>
<dbReference type="InterPro" id="IPR049636">
    <property type="entry name" value="HNF4-like_DBD"/>
</dbReference>
<dbReference type="Bgee" id="WBGene00015705">
    <property type="expression patterns" value="Expressed in embryo and 4 other cell types or tissues"/>
</dbReference>
<dbReference type="HOGENOM" id="CLU_007368_3_1_1"/>
<dbReference type="RefSeq" id="NP_504990.2">
    <property type="nucleotide sequence ID" value="NM_072589.5"/>
</dbReference>
<dbReference type="OMA" id="GFHCDVA"/>
<dbReference type="STRING" id="6239.C12D5.2a.1"/>
<keyword evidence="10" id="KW-0539">Nucleus</keyword>
<dbReference type="SMART" id="SM00399">
    <property type="entry name" value="ZnF_C4"/>
    <property type="match status" value="1"/>
</dbReference>
<dbReference type="PANTHER" id="PTHR45886">
    <property type="entry name" value="NUCLEAR HORMONE RECEPTOR FAMILY-RELATED-RELATED"/>
    <property type="match status" value="1"/>
</dbReference>
<dbReference type="AGR" id="WB:WBGene00015705"/>
<keyword evidence="4" id="KW-0863">Zinc-finger</keyword>
<dbReference type="InParanoid" id="Q17929"/>
<keyword evidence="5" id="KW-0862">Zinc</keyword>
<dbReference type="Pfam" id="PF00104">
    <property type="entry name" value="Hormone_recep"/>
    <property type="match status" value="1"/>
</dbReference>
<evidence type="ECO:0000256" key="5">
    <source>
        <dbReference type="ARBA" id="ARBA00022833"/>
    </source>
</evidence>
<dbReference type="PIR" id="T30068">
    <property type="entry name" value="T30068"/>
</dbReference>
<dbReference type="InterPro" id="IPR000536">
    <property type="entry name" value="Nucl_hrmn_rcpt_lig-bd"/>
</dbReference>
<dbReference type="Gene3D" id="1.10.565.10">
    <property type="entry name" value="Retinoid X Receptor"/>
    <property type="match status" value="1"/>
</dbReference>
<feature type="domain" description="Nuclear receptor" evidence="11">
    <location>
        <begin position="18"/>
        <end position="96"/>
    </location>
</feature>
<dbReference type="PROSITE" id="PS51843">
    <property type="entry name" value="NR_LBD"/>
    <property type="match status" value="1"/>
</dbReference>
<evidence type="ECO:0000256" key="8">
    <source>
        <dbReference type="ARBA" id="ARBA00023163"/>
    </source>
</evidence>
<dbReference type="GO" id="GO:0030154">
    <property type="term" value="P:cell differentiation"/>
    <property type="evidence" value="ECO:0000318"/>
    <property type="project" value="GO_Central"/>
</dbReference>
<dbReference type="Reactome" id="R-CEL-383280">
    <property type="pathway name" value="Nuclear Receptor transcription pathway"/>
</dbReference>
<keyword evidence="8" id="KW-0804">Transcription</keyword>
<evidence type="ECO:0000256" key="9">
    <source>
        <dbReference type="ARBA" id="ARBA00023170"/>
    </source>
</evidence>
<comment type="similarity">
    <text evidence="2">Belongs to the nuclear hormone receptor family.</text>
</comment>
<evidence type="ECO:0000259" key="12">
    <source>
        <dbReference type="PROSITE" id="PS51843"/>
    </source>
</evidence>
<dbReference type="FunCoup" id="Q17929">
    <property type="interactions" value="209"/>
</dbReference>
<dbReference type="InterPro" id="IPR035500">
    <property type="entry name" value="NHR-like_dom_sf"/>
</dbReference>
<comment type="subcellular location">
    <subcellularLocation>
        <location evidence="1">Nucleus</location>
    </subcellularLocation>
</comment>
<dbReference type="GO" id="GO:0008270">
    <property type="term" value="F:zinc ion binding"/>
    <property type="evidence" value="ECO:0007669"/>
    <property type="project" value="UniProtKB-KW"/>
</dbReference>
<evidence type="ECO:0000313" key="13">
    <source>
        <dbReference type="EMBL" id="CCD64270.1"/>
    </source>
</evidence>
<dbReference type="InterPro" id="IPR013088">
    <property type="entry name" value="Znf_NHR/GATA"/>
</dbReference>
<dbReference type="Gene3D" id="3.30.50.10">
    <property type="entry name" value="Erythroid Transcription Factor GATA-1, subunit A"/>
    <property type="match status" value="1"/>
</dbReference>
<evidence type="ECO:0000256" key="2">
    <source>
        <dbReference type="ARBA" id="ARBA00005993"/>
    </source>
</evidence>
<dbReference type="SUPFAM" id="SSF57716">
    <property type="entry name" value="Glucocorticoid receptor-like (DNA-binding domain)"/>
    <property type="match status" value="1"/>
</dbReference>
<dbReference type="CDD" id="cd06960">
    <property type="entry name" value="NR_DBD_HNF4A"/>
    <property type="match status" value="1"/>
</dbReference>
<evidence type="ECO:0000313" key="15">
    <source>
        <dbReference type="WormBase" id="C12D5.2a"/>
    </source>
</evidence>
<dbReference type="InterPro" id="IPR001628">
    <property type="entry name" value="Znf_hrmn_rcpt"/>
</dbReference>
<dbReference type="PROSITE" id="PS51030">
    <property type="entry name" value="NUCLEAR_REC_DBD_2"/>
    <property type="match status" value="1"/>
</dbReference>
<dbReference type="SMART" id="SM00430">
    <property type="entry name" value="HOLI"/>
    <property type="match status" value="1"/>
</dbReference>
<dbReference type="eggNOG" id="ENOG502TD0V">
    <property type="taxonomic scope" value="Eukaryota"/>
</dbReference>
<organism evidence="13 14">
    <name type="scientific">Caenorhabditis elegans</name>
    <dbReference type="NCBI Taxonomy" id="6239"/>
    <lineage>
        <taxon>Eukaryota</taxon>
        <taxon>Metazoa</taxon>
        <taxon>Ecdysozoa</taxon>
        <taxon>Nematoda</taxon>
        <taxon>Chromadorea</taxon>
        <taxon>Rhabditida</taxon>
        <taxon>Rhabditina</taxon>
        <taxon>Rhabditomorpha</taxon>
        <taxon>Rhabditoidea</taxon>
        <taxon>Rhabditidae</taxon>
        <taxon>Peloderinae</taxon>
        <taxon>Caenorhabditis</taxon>
    </lineage>
</organism>
<dbReference type="PaxDb" id="6239-C12D5.2"/>
<dbReference type="Reactome" id="R-CEL-5362517">
    <property type="pathway name" value="Signaling by Retinoic Acid"/>
</dbReference>
<evidence type="ECO:0000256" key="4">
    <source>
        <dbReference type="ARBA" id="ARBA00022771"/>
    </source>
</evidence>
<keyword evidence="14" id="KW-1185">Reference proteome</keyword>
<keyword evidence="3" id="KW-0479">Metal-binding</keyword>
<dbReference type="EMBL" id="BX284605">
    <property type="protein sequence ID" value="CCD64270.1"/>
    <property type="molecule type" value="Genomic_DNA"/>
</dbReference>
<protein>
    <submittedName>
        <fullName evidence="13">Nuclear Hormone Receptor family</fullName>
    </submittedName>
</protein>
<evidence type="ECO:0000256" key="10">
    <source>
        <dbReference type="ARBA" id="ARBA00023242"/>
    </source>
</evidence>
<dbReference type="GeneID" id="182533"/>
<evidence type="ECO:0000256" key="6">
    <source>
        <dbReference type="ARBA" id="ARBA00023015"/>
    </source>
</evidence>
<evidence type="ECO:0000313" key="14">
    <source>
        <dbReference type="Proteomes" id="UP000001940"/>
    </source>
</evidence>